<protein>
    <recommendedName>
        <fullName evidence="5">UbiA prenyltransferase</fullName>
    </recommendedName>
</protein>
<evidence type="ECO:0000313" key="3">
    <source>
        <dbReference type="EMBL" id="EKD18568.1"/>
    </source>
</evidence>
<keyword evidence="2" id="KW-0472">Membrane</keyword>
<reference evidence="3 4" key="1">
    <citation type="journal article" date="2012" name="BMC Genomics">
        <title>Sequencing the genome of Marssonina brunnea reveals fungus-poplar co-evolution.</title>
        <authorList>
            <person name="Zhu S."/>
            <person name="Cao Y.-Z."/>
            <person name="Jiang C."/>
            <person name="Tan B.-Y."/>
            <person name="Wang Z."/>
            <person name="Feng S."/>
            <person name="Zhang L."/>
            <person name="Su X.-H."/>
            <person name="Brejova B."/>
            <person name="Vinar T."/>
            <person name="Xu M."/>
            <person name="Wang M.-X."/>
            <person name="Zhang S.-G."/>
            <person name="Huang M.-R."/>
            <person name="Wu R."/>
            <person name="Zhou Y."/>
        </authorList>
    </citation>
    <scope>NUCLEOTIDE SEQUENCE [LARGE SCALE GENOMIC DNA]</scope>
    <source>
        <strain evidence="3 4">MB_m1</strain>
    </source>
</reference>
<evidence type="ECO:0000313" key="4">
    <source>
        <dbReference type="Proteomes" id="UP000006753"/>
    </source>
</evidence>
<dbReference type="EMBL" id="JH921433">
    <property type="protein sequence ID" value="EKD18568.1"/>
    <property type="molecule type" value="Genomic_DNA"/>
</dbReference>
<keyword evidence="4" id="KW-1185">Reference proteome</keyword>
<sequence length="323" mass="35294">MVRATRAESDLGRPTTATTTTTTTTTATASIPYIPSVPRLWTVVPVYNPGPALIAWYPTACLACHMIGKEVNASEFFSPLLKHLAIITAIYSACRALDAILDPDPDELEYRTSSRAIILALGYPCWALATVALIYSLQSPSDLILWLPTWIFSSLSIITKHLPLLKHVSVSLATTSVLLPAWSLTSLPINENLFLLVAFTLFWTLYVSILHTAMAPPSSTSFSHYNYTSTSPVTHASITLLALFQLTTLSIFTYGTGHSPHFWILGVGGWAVNNVWHMRDLGSVEWLWNERAGRVAIGRNIGLGAWLAGAEVVELWLGGLLVS</sequence>
<organism evidence="3 4">
    <name type="scientific">Marssonina brunnea f. sp. multigermtubi (strain MB_m1)</name>
    <name type="common">Marssonina leaf spot fungus</name>
    <dbReference type="NCBI Taxonomy" id="1072389"/>
    <lineage>
        <taxon>Eukaryota</taxon>
        <taxon>Fungi</taxon>
        <taxon>Dikarya</taxon>
        <taxon>Ascomycota</taxon>
        <taxon>Pezizomycotina</taxon>
        <taxon>Leotiomycetes</taxon>
        <taxon>Helotiales</taxon>
        <taxon>Drepanopezizaceae</taxon>
        <taxon>Drepanopeziza</taxon>
    </lineage>
</organism>
<feature type="transmembrane region" description="Helical" evidence="2">
    <location>
        <begin position="233"/>
        <end position="254"/>
    </location>
</feature>
<dbReference type="STRING" id="1072389.K1XCS9"/>
<keyword evidence="2" id="KW-0812">Transmembrane</keyword>
<dbReference type="KEGG" id="mbe:MBM_03561"/>
<dbReference type="HOGENOM" id="CLU_860737_0_0_1"/>
<proteinExistence type="predicted"/>
<evidence type="ECO:0000256" key="1">
    <source>
        <dbReference type="SAM" id="MobiDB-lite"/>
    </source>
</evidence>
<dbReference type="GeneID" id="18759496"/>
<feature type="region of interest" description="Disordered" evidence="1">
    <location>
        <begin position="1"/>
        <end position="24"/>
    </location>
</feature>
<evidence type="ECO:0008006" key="5">
    <source>
        <dbReference type="Google" id="ProtNLM"/>
    </source>
</evidence>
<feature type="transmembrane region" description="Helical" evidence="2">
    <location>
        <begin position="193"/>
        <end position="213"/>
    </location>
</feature>
<dbReference type="InParanoid" id="K1XCS9"/>
<keyword evidence="2" id="KW-1133">Transmembrane helix</keyword>
<feature type="compositionally biased region" description="Basic and acidic residues" evidence="1">
    <location>
        <begin position="1"/>
        <end position="11"/>
    </location>
</feature>
<gene>
    <name evidence="3" type="ORF">MBM_03561</name>
</gene>
<feature type="transmembrane region" description="Helical" evidence="2">
    <location>
        <begin position="116"/>
        <end position="137"/>
    </location>
</feature>
<dbReference type="OrthoDB" id="18170at2759"/>
<name>K1XCS9_MARBU</name>
<dbReference type="Proteomes" id="UP000006753">
    <property type="component" value="Unassembled WGS sequence"/>
</dbReference>
<feature type="compositionally biased region" description="Low complexity" evidence="1">
    <location>
        <begin position="15"/>
        <end position="24"/>
    </location>
</feature>
<feature type="transmembrane region" description="Helical" evidence="2">
    <location>
        <begin position="143"/>
        <end position="162"/>
    </location>
</feature>
<dbReference type="AlphaFoldDB" id="K1XCS9"/>
<accession>K1XCS9</accession>
<evidence type="ECO:0000256" key="2">
    <source>
        <dbReference type="SAM" id="Phobius"/>
    </source>
</evidence>